<comment type="subcellular location">
    <subcellularLocation>
        <location evidence="1">Cell membrane</location>
        <topology evidence="1">Multi-pass membrane protein</topology>
    </subcellularLocation>
</comment>
<dbReference type="InterPro" id="IPR051447">
    <property type="entry name" value="Lipoprotein-release_system"/>
</dbReference>
<organism evidence="9 10">
    <name type="scientific">Kutzneria buriramensis</name>
    <dbReference type="NCBI Taxonomy" id="1045776"/>
    <lineage>
        <taxon>Bacteria</taxon>
        <taxon>Bacillati</taxon>
        <taxon>Actinomycetota</taxon>
        <taxon>Actinomycetes</taxon>
        <taxon>Pseudonocardiales</taxon>
        <taxon>Pseudonocardiaceae</taxon>
        <taxon>Kutzneria</taxon>
    </lineage>
</organism>
<feature type="transmembrane region" description="Helical" evidence="7">
    <location>
        <begin position="279"/>
        <end position="301"/>
    </location>
</feature>
<dbReference type="GO" id="GO:0044874">
    <property type="term" value="P:lipoprotein localization to outer membrane"/>
    <property type="evidence" value="ECO:0007669"/>
    <property type="project" value="TreeGrafter"/>
</dbReference>
<dbReference type="PANTHER" id="PTHR30489:SF0">
    <property type="entry name" value="LIPOPROTEIN-RELEASING SYSTEM TRANSMEMBRANE PROTEIN LOLE"/>
    <property type="match status" value="1"/>
</dbReference>
<comment type="caution">
    <text evidence="9">The sequence shown here is derived from an EMBL/GenBank/DDBJ whole genome shotgun (WGS) entry which is preliminary data.</text>
</comment>
<keyword evidence="6 7" id="KW-0472">Membrane</keyword>
<feature type="transmembrane region" description="Helical" evidence="7">
    <location>
        <begin position="451"/>
        <end position="480"/>
    </location>
</feature>
<evidence type="ECO:0000259" key="8">
    <source>
        <dbReference type="Pfam" id="PF02687"/>
    </source>
</evidence>
<feature type="transmembrane region" description="Helical" evidence="7">
    <location>
        <begin position="329"/>
        <end position="346"/>
    </location>
</feature>
<keyword evidence="4 7" id="KW-0812">Transmembrane</keyword>
<dbReference type="InterPro" id="IPR003838">
    <property type="entry name" value="ABC3_permease_C"/>
</dbReference>
<dbReference type="Pfam" id="PF02687">
    <property type="entry name" value="FtsX"/>
    <property type="match status" value="2"/>
</dbReference>
<evidence type="ECO:0000256" key="4">
    <source>
        <dbReference type="ARBA" id="ARBA00022692"/>
    </source>
</evidence>
<dbReference type="EMBL" id="QUNO01000002">
    <property type="protein sequence ID" value="REH53963.1"/>
    <property type="molecule type" value="Genomic_DNA"/>
</dbReference>
<feature type="transmembrane region" description="Helical" evidence="7">
    <location>
        <begin position="781"/>
        <end position="803"/>
    </location>
</feature>
<evidence type="ECO:0000256" key="2">
    <source>
        <dbReference type="ARBA" id="ARBA00005236"/>
    </source>
</evidence>
<evidence type="ECO:0000256" key="6">
    <source>
        <dbReference type="ARBA" id="ARBA00023136"/>
    </source>
</evidence>
<accession>A0A3E0I5F2</accession>
<feature type="domain" description="ABC3 transporter permease C-terminal" evidence="8">
    <location>
        <begin position="280"/>
        <end position="397"/>
    </location>
</feature>
<protein>
    <submittedName>
        <fullName evidence="9">Putative ABC transport system permease protein</fullName>
    </submittedName>
</protein>
<feature type="transmembrane region" description="Helical" evidence="7">
    <location>
        <begin position="501"/>
        <end position="522"/>
    </location>
</feature>
<keyword evidence="10" id="KW-1185">Reference proteome</keyword>
<feature type="transmembrane region" description="Helical" evidence="7">
    <location>
        <begin position="736"/>
        <end position="760"/>
    </location>
</feature>
<dbReference type="GO" id="GO:0098797">
    <property type="term" value="C:plasma membrane protein complex"/>
    <property type="evidence" value="ECO:0007669"/>
    <property type="project" value="TreeGrafter"/>
</dbReference>
<feature type="domain" description="ABC3 transporter permease C-terminal" evidence="8">
    <location>
        <begin position="740"/>
        <end position="852"/>
    </location>
</feature>
<evidence type="ECO:0000313" key="9">
    <source>
        <dbReference type="EMBL" id="REH53963.1"/>
    </source>
</evidence>
<name>A0A3E0I5F2_9PSEU</name>
<proteinExistence type="inferred from homology"/>
<dbReference type="AlphaFoldDB" id="A0A3E0I5F2"/>
<gene>
    <name evidence="9" type="ORF">BCF44_102184</name>
</gene>
<reference evidence="9 10" key="1">
    <citation type="submission" date="2018-08" db="EMBL/GenBank/DDBJ databases">
        <title>Genomic Encyclopedia of Archaeal and Bacterial Type Strains, Phase II (KMG-II): from individual species to whole genera.</title>
        <authorList>
            <person name="Goeker M."/>
        </authorList>
    </citation>
    <scope>NUCLEOTIDE SEQUENCE [LARGE SCALE GENOMIC DNA]</scope>
    <source>
        <strain evidence="9 10">DSM 45791</strain>
    </source>
</reference>
<sequence length="862" mass="89676">MFKLAMRSLRHRWGGFVATFIAMFFCAGLLMAAGGLVQTSAEHAVPAQRLAAAPIVVAGNSNYNLPGGQTPYTLAEQVRVGQDVVDAVGKTPGVAKAIQDVSFPAVVLKDGKPVSASSQEFRGHGSRVETDMTSLGHGWTSAELTPYTLVSGTEPTAAGQVVLDTTTASLAGVQVGQSVTVEVHGGQQTFTVSGIARASGTVSQAALFFGPADVQKFNTEPGTLNAIGVIPAAGQDVAALSDKLTAAVGPSAIVLTGDHRGYAEFPDTLKVTDLTVTSAVFTLLAIMAGLFGASSTLALAYQQRGREMALLRAIGTTPRQLRRMIRGETITLSLLASVVAIVPAYFASEWLYDEIVSSGIAPEGIVFHLGPAPIVIAMLIALLTSIGAARIAGRRAAVTKPTAALQEAENQPVRMGWGRVIMAWVFIAVAALMSFVTLTAVTGPLTATPAALISICLAVGLGLLGPAIAKLMTAIIAPLLRPFAGLAGYLGSLNARQRATRMAAVITPVMLLTAIATANLYLVTTEQDVSTAAYTDDLHADLVLQSGATGFTPDVLAKVRQLPNVDAASEFVASTGFVEKPTDPLGGKDLDGWPIQGVTADAASKIGVSSTISGDLRNLTGNTVALTDTYAKRIGRTIGDTITLRLGDRSTVDVKLVATFPTRPSFDKILLPADLLAAHTLPGLPIQILVRATAGADVAQLRTALAALSQTLPGSTISDRSTLATAYAGHLQSQALVSYLIVAMIAGYTTITIVNNLALSTTRRRKEFGLQRLTGSTRGQILGMMAFEGTLVAVIGIILGVIVTPSTLIPFSLSRTGNAIPTGPLWMFFAVVAYAAVVALLATLVPTWFRLRGRPLEAAVPE</sequence>
<feature type="transmembrane region" description="Helical" evidence="7">
    <location>
        <begin position="366"/>
        <end position="386"/>
    </location>
</feature>
<evidence type="ECO:0000256" key="7">
    <source>
        <dbReference type="SAM" id="Phobius"/>
    </source>
</evidence>
<feature type="transmembrane region" description="Helical" evidence="7">
    <location>
        <begin position="823"/>
        <end position="845"/>
    </location>
</feature>
<keyword evidence="3" id="KW-1003">Cell membrane</keyword>
<evidence type="ECO:0000256" key="5">
    <source>
        <dbReference type="ARBA" id="ARBA00022989"/>
    </source>
</evidence>
<feature type="transmembrane region" description="Helical" evidence="7">
    <location>
        <begin position="421"/>
        <end position="445"/>
    </location>
</feature>
<comment type="similarity">
    <text evidence="2">Belongs to the ABC-4 integral membrane protein family. LolC/E subfamily.</text>
</comment>
<dbReference type="PANTHER" id="PTHR30489">
    <property type="entry name" value="LIPOPROTEIN-RELEASING SYSTEM TRANSMEMBRANE PROTEIN LOLE"/>
    <property type="match status" value="1"/>
</dbReference>
<evidence type="ECO:0000256" key="1">
    <source>
        <dbReference type="ARBA" id="ARBA00004651"/>
    </source>
</evidence>
<dbReference type="Proteomes" id="UP000256269">
    <property type="component" value="Unassembled WGS sequence"/>
</dbReference>
<dbReference type="RefSeq" id="WP_116173072.1">
    <property type="nucleotide sequence ID" value="NZ_CP144375.1"/>
</dbReference>
<dbReference type="OrthoDB" id="3223244at2"/>
<evidence type="ECO:0000313" key="10">
    <source>
        <dbReference type="Proteomes" id="UP000256269"/>
    </source>
</evidence>
<keyword evidence="5 7" id="KW-1133">Transmembrane helix</keyword>
<evidence type="ECO:0000256" key="3">
    <source>
        <dbReference type="ARBA" id="ARBA00022475"/>
    </source>
</evidence>